<dbReference type="EMBL" id="SCWE01000002">
    <property type="protein sequence ID" value="TDM02085.1"/>
    <property type="molecule type" value="Genomic_DNA"/>
</dbReference>
<evidence type="ECO:0000313" key="1">
    <source>
        <dbReference type="EMBL" id="TDM02085.1"/>
    </source>
</evidence>
<keyword evidence="2" id="KW-1185">Reference proteome</keyword>
<reference evidence="1 2" key="1">
    <citation type="submission" date="2019-01" db="EMBL/GenBank/DDBJ databases">
        <title>Draft genome sequences of the type strains of six Macrococcus species.</title>
        <authorList>
            <person name="Mazhar S."/>
            <person name="Altermann E."/>
            <person name="Hill C."/>
            <person name="Mcauliffe O."/>
        </authorList>
    </citation>
    <scope>NUCLEOTIDE SEQUENCE [LARGE SCALE GENOMIC DNA]</scope>
    <source>
        <strain evidence="1 2">CCM4809</strain>
    </source>
</reference>
<sequence>MMIRKRILVDRVWPRGIFKEAAQLDDWLKEVAPSTELRKWFDHDAEKFVEFKQLKSIKGAVILLYDAKDEKHNNAAPLKEFLEK</sequence>
<gene>
    <name evidence="1" type="ORF">ERX37_07745</name>
</gene>
<comment type="caution">
    <text evidence="1">The sequence shown here is derived from an EMBL/GenBank/DDBJ whole genome shotgun (WGS) entry which is preliminary data.</text>
</comment>
<dbReference type="PANTHER" id="PTHR36849:SF1">
    <property type="entry name" value="CYTOPLASMIC PROTEIN"/>
    <property type="match status" value="1"/>
</dbReference>
<proteinExistence type="predicted"/>
<dbReference type="Proteomes" id="UP000295328">
    <property type="component" value="Unassembled WGS sequence"/>
</dbReference>
<protein>
    <submittedName>
        <fullName evidence="1">DUF488 family protein</fullName>
    </submittedName>
</protein>
<organism evidence="1 2">
    <name type="scientific">Macrococcus hajekii</name>
    <dbReference type="NCBI Taxonomy" id="198482"/>
    <lineage>
        <taxon>Bacteria</taxon>
        <taxon>Bacillati</taxon>
        <taxon>Bacillota</taxon>
        <taxon>Bacilli</taxon>
        <taxon>Bacillales</taxon>
        <taxon>Staphylococcaceae</taxon>
        <taxon>Macrococcus</taxon>
    </lineage>
</organism>
<evidence type="ECO:0000313" key="2">
    <source>
        <dbReference type="Proteomes" id="UP000295328"/>
    </source>
</evidence>
<dbReference type="Pfam" id="PF22752">
    <property type="entry name" value="DUF488-N3i"/>
    <property type="match status" value="1"/>
</dbReference>
<dbReference type="RefSeq" id="WP_133430096.1">
    <property type="nucleotide sequence ID" value="NZ_BMCC01000003.1"/>
</dbReference>
<accession>A0A4R6BK42</accession>
<dbReference type="OrthoDB" id="9790745at2"/>
<name>A0A4R6BK42_9STAP</name>
<dbReference type="AlphaFoldDB" id="A0A4R6BK42"/>
<dbReference type="InterPro" id="IPR052552">
    <property type="entry name" value="YeaO-like"/>
</dbReference>
<dbReference type="PANTHER" id="PTHR36849">
    <property type="entry name" value="CYTOPLASMIC PROTEIN-RELATED"/>
    <property type="match status" value="1"/>
</dbReference>